<dbReference type="Pfam" id="PF00550">
    <property type="entry name" value="PP-binding"/>
    <property type="match status" value="1"/>
</dbReference>
<dbReference type="Gene3D" id="1.10.1200.10">
    <property type="entry name" value="ACP-like"/>
    <property type="match status" value="1"/>
</dbReference>
<dbReference type="InterPro" id="IPR049552">
    <property type="entry name" value="PKS_DH_N"/>
</dbReference>
<evidence type="ECO:0000256" key="8">
    <source>
        <dbReference type="SAM" id="MobiDB-lite"/>
    </source>
</evidence>
<dbReference type="CDD" id="cd00833">
    <property type="entry name" value="PKS"/>
    <property type="match status" value="1"/>
</dbReference>
<dbReference type="SMART" id="SM00826">
    <property type="entry name" value="PKS_DH"/>
    <property type="match status" value="1"/>
</dbReference>
<feature type="region of interest" description="C-terminal hotdog fold" evidence="7">
    <location>
        <begin position="1139"/>
        <end position="1297"/>
    </location>
</feature>
<dbReference type="SUPFAM" id="SSF53901">
    <property type="entry name" value="Thiolase-like"/>
    <property type="match status" value="1"/>
</dbReference>
<dbReference type="SUPFAM" id="SSF55048">
    <property type="entry name" value="Probable ACP-binding domain of malonyl-CoA ACP transacylase"/>
    <property type="match status" value="1"/>
</dbReference>
<dbReference type="InterPro" id="IPR020807">
    <property type="entry name" value="PKS_DH"/>
</dbReference>
<dbReference type="InterPro" id="IPR036736">
    <property type="entry name" value="ACP-like_sf"/>
</dbReference>
<dbReference type="PROSITE" id="PS00606">
    <property type="entry name" value="KS3_1"/>
    <property type="match status" value="1"/>
</dbReference>
<dbReference type="Pfam" id="PF08659">
    <property type="entry name" value="KR"/>
    <property type="match status" value="1"/>
</dbReference>
<dbReference type="PANTHER" id="PTHR43775">
    <property type="entry name" value="FATTY ACID SYNTHASE"/>
    <property type="match status" value="1"/>
</dbReference>
<dbReference type="InterPro" id="IPR016039">
    <property type="entry name" value="Thiolase-like"/>
</dbReference>
<protein>
    <submittedName>
        <fullName evidence="12">Nonribosomal peptide synthetase 14-like protein 1</fullName>
    </submittedName>
</protein>
<evidence type="ECO:0000256" key="7">
    <source>
        <dbReference type="PROSITE-ProRule" id="PRU01363"/>
    </source>
</evidence>
<dbReference type="FunFam" id="3.40.47.10:FF:000019">
    <property type="entry name" value="Polyketide synthase type I"/>
    <property type="match status" value="1"/>
</dbReference>
<dbReference type="InterPro" id="IPR016035">
    <property type="entry name" value="Acyl_Trfase/lysoPLipase"/>
</dbReference>
<evidence type="ECO:0000256" key="5">
    <source>
        <dbReference type="ARBA" id="ARBA00023002"/>
    </source>
</evidence>
<evidence type="ECO:0000259" key="11">
    <source>
        <dbReference type="PROSITE" id="PS52019"/>
    </source>
</evidence>
<keyword evidence="1" id="KW-0596">Phosphopantetheine</keyword>
<dbReference type="PROSITE" id="PS00012">
    <property type="entry name" value="PHOSPHOPANTETHEINE"/>
    <property type="match status" value="1"/>
</dbReference>
<name>A0A1Q8RJ63_9PEZI</name>
<dbReference type="InterPro" id="IPR014043">
    <property type="entry name" value="Acyl_transferase_dom"/>
</dbReference>
<dbReference type="OrthoDB" id="329835at2759"/>
<evidence type="ECO:0000259" key="9">
    <source>
        <dbReference type="PROSITE" id="PS50075"/>
    </source>
</evidence>
<dbReference type="InterPro" id="IPR057326">
    <property type="entry name" value="KR_dom"/>
</dbReference>
<sequence>MNGYNQPDGQLFKNNLSGADHRMNAQNGIHCEAAKSYQGNKQMDTSPTPEPIAVIGTALRFPGGATSPSKLWEMLRDPPSHLSRTPPEERFGSAGFFHPDPEHHGTSNSEKSYFLDQDIRLFDAPFFNIAPREAEAIDPQHRLLLEVVYEALEAGGIPLEKTRGTDTAVYVGQMSNDYWDHLLRDVDSIPKYMATGTARSITANRLSYFFDWHGPSLSIDTACSSSMVALHQAVQALRAGQTGMAVAAGCHLVLGPESYVIESKLRMISPTGTCKMWDAAADGYARAEGCAALVLKTVSSALRDGDPIMAVVRETGVNQDGRTRGITMPSAEAQAALIKETYLRAGLDPSKLEDQPQFFEAHGTGTQAGDPIEAEAIHLAFFADNSHSPTQQKDIAPKLPVGSIKTVVGHLEAAAGIAGIIKAIVAMRNRAIPPNLWFEHLNPKIEPFYKAVRIPTETEDWPISTNNKTLRCSVNSFGFGGTNAHTILESYEPKPVSRNQQKKAHCVEPITFSAGSASSLSNLVQKYKSYLTEHPDINLADLAFTLQSHRSALPYRLAFSCTDVGKLVSQMSESLNIIKSTPRANMGSVVRLGNDAQGSPKLLGIFTGQGAQWPGMGRDLLSSSKVFADSITRMEESLASLPDPPAWSLFGELMASKVLSTEEASIAQPLSLALQVGLVDLLHASGVKFDSVVAHSSGEIAAAYTSGLLTAHDAIRIAYYRGKYSTLAKPGGCMMAVGLSYEEAQDFCSQEQLKGRVTAAASNAPKSTTLSGSLEALKEAAELLGDTFHRLLKVDKAYHSAAMIPCCKTFQAALDKCGIKVQQPNDTLWISSVREGQQPRSFADILAGPYWVETLYKPVLFSQALSKILAMRSFDGALEIGPHPALKGPSLQTHAKVAGEKGSALLYKGVLERFRHDGEAFASCLGFLWQELGWSHFDAYRQACSFGPKDTPNVLQDLPSYPWNHGSTYWAESRKSHRFRHREEFHPLLGFRSSEDHEMELRWRNVWSLREMPWLKGHIVQGQVVVPGVCYVVLGLEAAARLSRDRHATGTIELDDITIYRALIMDEDEDQGTDVFVTVCPKDSSSTGITGTFNIYASSGYDKTPYRVCSANIQISAPEDASQQALPDSKTPVCEEGDMSPVPSASFYSEMEKIGLRWDEPFLCGTMQRVHHRSILSAARSKTDPHEGKLLLSPVLLDIGFQGALVGFCAPGDGRLWNPYIPTHIDRCVFDVGRLKLSGPEFDSVQFSSFILHSSFPNLSTTATFTCDVHGSYSVDGEPFLKVEGLTFSCVSPAQKSDDREMFSEEVWMPMAPSEFDLPFRELHDPLGRASDFMRQLTLRNPRMSILEIGGNHNLLTSILDSVDGAFSKLHFAYQSHPGDEKSIAAQLEAVKTRFERDAGRITLLPLDPGKTMLDRDSSQAFYDLIISSQVLQPEYNIKTHLQSFGRLLKPGGLVMMSTTSPASSWSKPLKDNGFSGVDFVLSEDSRSSLIVTTSNHSNDIATTQATNSEAENVDDILVIGGNVPETLNVLKGLQRRLGAMADRVKVIKGLAELGSSGIPAKASVLCLADLETDTLKSPTMDVLDGMKILFETETKVLWVTRGRRIENPYASMMVGLGRSVISESPLLRLQFLDVEDSLSTENTVKSITDCFQTLAASKMVGPADTEEEERAIEPELVLSNGKLLISRIQPLGALNDRLNCQNRVIKKNLGEPSGHVLEIVRSGSFQAIQECDGCTTRETITVSHSLNAPLQLASRISGYLGLGENSSGDKFLILSSRNRNVQMQGACAVVPCSGYKGTEADLLIAVASTIFIRNALEESSSGRLLLHQPNEMGYHLARRLAHNMGLEVCISMSTVDQSPAALDPQELRQAVISQFTTWRSLTKNLSGPVESLIYLPGLASVEDRATASHLLKLAPANCRRLTFESVTASNYDETRVVPGRHLDQAEEILHTALEECSQALASIMPFAHDQASCASLTDIYGTPAADKAIKVIDWTKGSPVDVHVQPRTPTSYISSDKTYLLVGLTGDLGRSLVLWMIRAGARHFVLTSRSPNVPQSWLRSCKEIANDVDVRAMKMDVTNEQDVRAVYEQINKTMPPVGGVANAAMVMDDSLFSMLDTKAFQRVANPKVAGSLILDKVFHDIDLDFFILFSSISSVVGNRAQSSYCAANLAQATIAAQRRQRGLAASALDLGMVVGIGYVARAGSTVDAIKENMRMQNGIPLGETDVHNVFLEAIVRGKEMHETAELITGLRCVRPEDEYLPLWHDNPRFAHLSRLDNPNDSDISANKSDQTKVSVKERLQNVTSPEDATEAVRGALKSKLEIMLKSRKEDIPDDTALVQIGVDSLSAVEIRTWFVKEVGCDIPVLKILNGASVNSLCAEAVKQASK</sequence>
<feature type="domain" description="PKS/mFAS DH" evidence="11">
    <location>
        <begin position="986"/>
        <end position="1297"/>
    </location>
</feature>
<dbReference type="InterPro" id="IPR018201">
    <property type="entry name" value="Ketoacyl_synth_AS"/>
</dbReference>
<dbReference type="GO" id="GO:0032259">
    <property type="term" value="P:methylation"/>
    <property type="evidence" value="ECO:0007669"/>
    <property type="project" value="UniProtKB-KW"/>
</dbReference>
<dbReference type="SMART" id="SM00822">
    <property type="entry name" value="PKS_KR"/>
    <property type="match status" value="1"/>
</dbReference>
<dbReference type="InterPro" id="IPR042104">
    <property type="entry name" value="PKS_dehydratase_sf"/>
</dbReference>
<reference evidence="12 13" key="1">
    <citation type="submission" date="2016-11" db="EMBL/GenBank/DDBJ databases">
        <title>Draft Genome Assembly of Colletotrichum chlorophyti a pathogen of herbaceous plants.</title>
        <authorList>
            <person name="Gan P."/>
            <person name="Narusaka M."/>
            <person name="Tsushima A."/>
            <person name="Narusaka Y."/>
            <person name="Takano Y."/>
            <person name="Shirasu K."/>
        </authorList>
    </citation>
    <scope>NUCLEOTIDE SEQUENCE [LARGE SCALE GENOMIC DNA]</scope>
    <source>
        <strain evidence="12 13">NTL11</strain>
    </source>
</reference>
<gene>
    <name evidence="12" type="ORF">CCHL11_05910</name>
</gene>
<proteinExistence type="predicted"/>
<dbReference type="PROSITE" id="PS52004">
    <property type="entry name" value="KS3_2"/>
    <property type="match status" value="1"/>
</dbReference>
<dbReference type="Pfam" id="PF14765">
    <property type="entry name" value="PS-DH"/>
    <property type="match status" value="1"/>
</dbReference>
<dbReference type="InterPro" id="IPR049900">
    <property type="entry name" value="PKS_mFAS_DH"/>
</dbReference>
<dbReference type="InterPro" id="IPR036291">
    <property type="entry name" value="NAD(P)-bd_dom_sf"/>
</dbReference>
<evidence type="ECO:0000259" key="10">
    <source>
        <dbReference type="PROSITE" id="PS52004"/>
    </source>
</evidence>
<dbReference type="STRING" id="708187.A0A1Q8RJ63"/>
<dbReference type="InterPro" id="IPR020841">
    <property type="entry name" value="PKS_Beta-ketoAc_synthase_dom"/>
</dbReference>
<dbReference type="InterPro" id="IPR029063">
    <property type="entry name" value="SAM-dependent_MTases_sf"/>
</dbReference>
<keyword evidence="3" id="KW-0489">Methyltransferase</keyword>
<evidence type="ECO:0000256" key="1">
    <source>
        <dbReference type="ARBA" id="ARBA00022450"/>
    </source>
</evidence>
<keyword evidence="5" id="KW-0560">Oxidoreductase</keyword>
<dbReference type="EMBL" id="MPGH01000192">
    <property type="protein sequence ID" value="OLN84341.1"/>
    <property type="molecule type" value="Genomic_DNA"/>
</dbReference>
<feature type="domain" description="Carrier" evidence="9">
    <location>
        <begin position="2307"/>
        <end position="2385"/>
    </location>
</feature>
<dbReference type="Gene3D" id="3.40.366.10">
    <property type="entry name" value="Malonyl-Coenzyme A Acyl Carrier Protein, domain 2"/>
    <property type="match status" value="1"/>
</dbReference>
<dbReference type="Gene3D" id="3.10.129.110">
    <property type="entry name" value="Polyketide synthase dehydratase"/>
    <property type="match status" value="1"/>
</dbReference>
<dbReference type="InterPro" id="IPR014030">
    <property type="entry name" value="Ketoacyl_synth_N"/>
</dbReference>
<dbReference type="InterPro" id="IPR050091">
    <property type="entry name" value="PKS_NRPS_Biosynth_Enz"/>
</dbReference>
<dbReference type="GO" id="GO:0006633">
    <property type="term" value="P:fatty acid biosynthetic process"/>
    <property type="evidence" value="ECO:0007669"/>
    <property type="project" value="InterPro"/>
</dbReference>
<dbReference type="SUPFAM" id="SSF52151">
    <property type="entry name" value="FabD/lysophospholipase-like"/>
    <property type="match status" value="1"/>
</dbReference>
<dbReference type="GO" id="GO:0031177">
    <property type="term" value="F:phosphopantetheine binding"/>
    <property type="evidence" value="ECO:0007669"/>
    <property type="project" value="InterPro"/>
</dbReference>
<feature type="active site" description="Proton acceptor; for dehydratase activity" evidence="7">
    <location>
        <position position="1018"/>
    </location>
</feature>
<dbReference type="Gene3D" id="3.40.50.720">
    <property type="entry name" value="NAD(P)-binding Rossmann-like Domain"/>
    <property type="match status" value="1"/>
</dbReference>
<keyword evidence="4" id="KW-0808">Transferase</keyword>
<dbReference type="Pfam" id="PF22621">
    <property type="entry name" value="CurL-like_PKS_C"/>
    <property type="match status" value="1"/>
</dbReference>
<dbReference type="SMART" id="SM00827">
    <property type="entry name" value="PKS_AT"/>
    <property type="match status" value="1"/>
</dbReference>
<evidence type="ECO:0000313" key="13">
    <source>
        <dbReference type="Proteomes" id="UP000186583"/>
    </source>
</evidence>
<organism evidence="12 13">
    <name type="scientific">Colletotrichum chlorophyti</name>
    <dbReference type="NCBI Taxonomy" id="708187"/>
    <lineage>
        <taxon>Eukaryota</taxon>
        <taxon>Fungi</taxon>
        <taxon>Dikarya</taxon>
        <taxon>Ascomycota</taxon>
        <taxon>Pezizomycotina</taxon>
        <taxon>Sordariomycetes</taxon>
        <taxon>Hypocreomycetidae</taxon>
        <taxon>Glomerellales</taxon>
        <taxon>Glomerellaceae</taxon>
        <taxon>Colletotrichum</taxon>
    </lineage>
</organism>
<evidence type="ECO:0000256" key="2">
    <source>
        <dbReference type="ARBA" id="ARBA00022553"/>
    </source>
</evidence>
<evidence type="ECO:0000256" key="6">
    <source>
        <dbReference type="ARBA" id="ARBA00023268"/>
    </source>
</evidence>
<feature type="domain" description="Ketosynthase family 3 (KS3)" evidence="10">
    <location>
        <begin position="49"/>
        <end position="490"/>
    </location>
</feature>
<dbReference type="PROSITE" id="PS52019">
    <property type="entry name" value="PKS_MFAS_DH"/>
    <property type="match status" value="1"/>
</dbReference>
<dbReference type="InterPro" id="IPR006162">
    <property type="entry name" value="Ppantetheine_attach_site"/>
</dbReference>
<dbReference type="Pfam" id="PF00698">
    <property type="entry name" value="Acyl_transf_1"/>
    <property type="match status" value="1"/>
</dbReference>
<dbReference type="GO" id="GO:0008168">
    <property type="term" value="F:methyltransferase activity"/>
    <property type="evidence" value="ECO:0007669"/>
    <property type="project" value="UniProtKB-KW"/>
</dbReference>
<dbReference type="Gene3D" id="3.40.50.150">
    <property type="entry name" value="Vaccinia Virus protein VP39"/>
    <property type="match status" value="1"/>
</dbReference>
<dbReference type="SUPFAM" id="SSF51735">
    <property type="entry name" value="NAD(P)-binding Rossmann-fold domains"/>
    <property type="match status" value="1"/>
</dbReference>
<dbReference type="Pfam" id="PF02801">
    <property type="entry name" value="Ketoacyl-synt_C"/>
    <property type="match status" value="1"/>
</dbReference>
<dbReference type="InterPro" id="IPR049551">
    <property type="entry name" value="PKS_DH_C"/>
</dbReference>
<dbReference type="SUPFAM" id="SSF47336">
    <property type="entry name" value="ACP-like"/>
    <property type="match status" value="1"/>
</dbReference>
<dbReference type="Gene3D" id="3.40.47.10">
    <property type="match status" value="1"/>
</dbReference>
<dbReference type="GO" id="GO:0016491">
    <property type="term" value="F:oxidoreductase activity"/>
    <property type="evidence" value="ECO:0007669"/>
    <property type="project" value="UniProtKB-KW"/>
</dbReference>
<dbReference type="Pfam" id="PF00109">
    <property type="entry name" value="ketoacyl-synt"/>
    <property type="match status" value="1"/>
</dbReference>
<dbReference type="PROSITE" id="PS50075">
    <property type="entry name" value="CARRIER"/>
    <property type="match status" value="1"/>
</dbReference>
<dbReference type="SUPFAM" id="SSF53335">
    <property type="entry name" value="S-adenosyl-L-methionine-dependent methyltransferases"/>
    <property type="match status" value="1"/>
</dbReference>
<dbReference type="InterPro" id="IPR014031">
    <property type="entry name" value="Ketoacyl_synth_C"/>
</dbReference>
<feature type="region of interest" description="N-terminal hotdog fold" evidence="7">
    <location>
        <begin position="986"/>
        <end position="1120"/>
    </location>
</feature>
<dbReference type="SMART" id="SM00823">
    <property type="entry name" value="PKS_PP"/>
    <property type="match status" value="1"/>
</dbReference>
<dbReference type="GO" id="GO:0044550">
    <property type="term" value="P:secondary metabolite biosynthetic process"/>
    <property type="evidence" value="ECO:0007669"/>
    <property type="project" value="TreeGrafter"/>
</dbReference>
<dbReference type="InterPro" id="IPR016036">
    <property type="entry name" value="Malonyl_transacylase_ACP-bd"/>
</dbReference>
<feature type="active site" description="Proton donor; for dehydratase activity" evidence="7">
    <location>
        <position position="1198"/>
    </location>
</feature>
<dbReference type="GO" id="GO:0004312">
    <property type="term" value="F:fatty acid synthase activity"/>
    <property type="evidence" value="ECO:0007669"/>
    <property type="project" value="TreeGrafter"/>
</dbReference>
<feature type="region of interest" description="Disordered" evidence="8">
    <location>
        <begin position="76"/>
        <end position="109"/>
    </location>
</feature>
<dbReference type="Proteomes" id="UP000186583">
    <property type="component" value="Unassembled WGS sequence"/>
</dbReference>
<dbReference type="InterPro" id="IPR001227">
    <property type="entry name" value="Ac_transferase_dom_sf"/>
</dbReference>
<evidence type="ECO:0000256" key="4">
    <source>
        <dbReference type="ARBA" id="ARBA00022679"/>
    </source>
</evidence>
<dbReference type="PANTHER" id="PTHR43775:SF20">
    <property type="entry name" value="HYBRID PKS-NRPS SYNTHETASE APDA"/>
    <property type="match status" value="1"/>
</dbReference>
<dbReference type="InterPro" id="IPR009081">
    <property type="entry name" value="PP-bd_ACP"/>
</dbReference>
<dbReference type="GO" id="GO:0004315">
    <property type="term" value="F:3-oxoacyl-[acyl-carrier-protein] synthase activity"/>
    <property type="evidence" value="ECO:0007669"/>
    <property type="project" value="InterPro"/>
</dbReference>
<comment type="caution">
    <text evidence="12">The sequence shown here is derived from an EMBL/GenBank/DDBJ whole genome shotgun (WGS) entry which is preliminary data.</text>
</comment>
<dbReference type="InterPro" id="IPR013968">
    <property type="entry name" value="PKS_KR"/>
</dbReference>
<accession>A0A1Q8RJ63</accession>
<dbReference type="InterPro" id="IPR020806">
    <property type="entry name" value="PKS_PP-bd"/>
</dbReference>
<evidence type="ECO:0000256" key="3">
    <source>
        <dbReference type="ARBA" id="ARBA00022603"/>
    </source>
</evidence>
<keyword evidence="6" id="KW-0511">Multifunctional enzyme</keyword>
<keyword evidence="2" id="KW-0597">Phosphoprotein</keyword>
<dbReference type="SMART" id="SM00825">
    <property type="entry name" value="PKS_KS"/>
    <property type="match status" value="1"/>
</dbReference>
<keyword evidence="13" id="KW-1185">Reference proteome</keyword>
<dbReference type="Pfam" id="PF21089">
    <property type="entry name" value="PKS_DH_N"/>
    <property type="match status" value="1"/>
</dbReference>
<evidence type="ECO:0000313" key="12">
    <source>
        <dbReference type="EMBL" id="OLN84341.1"/>
    </source>
</evidence>